<accession>A0ABW9IZA5</accession>
<keyword evidence="2" id="KW-1185">Reference proteome</keyword>
<proteinExistence type="predicted"/>
<keyword evidence="1" id="KW-0808">Transferase</keyword>
<dbReference type="RefSeq" id="WP_409097988.1">
    <property type="nucleotide sequence ID" value="NZ_JBJVNE010000326.1"/>
</dbReference>
<dbReference type="EMBL" id="JBJVNE010000326">
    <property type="protein sequence ID" value="MFM9653755.1"/>
    <property type="molecule type" value="Genomic_DNA"/>
</dbReference>
<reference evidence="1 2" key="1">
    <citation type="submission" date="2024-12" db="EMBL/GenBank/DDBJ databases">
        <title>Forecasting of Potato common scab and diversities of Pathogenic streptomyces spp. in china.</title>
        <authorList>
            <person name="Handique U."/>
            <person name="Wu J."/>
        </authorList>
    </citation>
    <scope>NUCLEOTIDE SEQUENCE [LARGE SCALE GENOMIC DNA]</scope>
    <source>
        <strain evidence="1 2">ZRIMU1585</strain>
    </source>
</reference>
<dbReference type="InterPro" id="IPR027417">
    <property type="entry name" value="P-loop_NTPase"/>
</dbReference>
<dbReference type="SUPFAM" id="SSF52540">
    <property type="entry name" value="P-loop containing nucleoside triphosphate hydrolases"/>
    <property type="match status" value="1"/>
</dbReference>
<dbReference type="GO" id="GO:0016740">
    <property type="term" value="F:transferase activity"/>
    <property type="evidence" value="ECO:0007669"/>
    <property type="project" value="UniProtKB-KW"/>
</dbReference>
<dbReference type="Gene3D" id="3.40.50.300">
    <property type="entry name" value="P-loop containing nucleotide triphosphate hydrolases"/>
    <property type="match status" value="1"/>
</dbReference>
<dbReference type="Pfam" id="PF13469">
    <property type="entry name" value="Sulfotransfer_3"/>
    <property type="match status" value="1"/>
</dbReference>
<comment type="caution">
    <text evidence="1">The sequence shown here is derived from an EMBL/GenBank/DDBJ whole genome shotgun (WGS) entry which is preliminary data.</text>
</comment>
<evidence type="ECO:0000313" key="1">
    <source>
        <dbReference type="EMBL" id="MFM9653755.1"/>
    </source>
</evidence>
<dbReference type="Proteomes" id="UP001631993">
    <property type="component" value="Unassembled WGS sequence"/>
</dbReference>
<name>A0ABW9IZA5_STRGJ</name>
<feature type="non-terminal residue" evidence="1">
    <location>
        <position position="91"/>
    </location>
</feature>
<protein>
    <submittedName>
        <fullName evidence="1">Sulfotransferase family protein</fullName>
        <ecNumber evidence="1">2.8.2.-</ecNumber>
    </submittedName>
</protein>
<organism evidence="1 2">
    <name type="scientific">Streptomyces galilaeus</name>
    <dbReference type="NCBI Taxonomy" id="33899"/>
    <lineage>
        <taxon>Bacteria</taxon>
        <taxon>Bacillati</taxon>
        <taxon>Actinomycetota</taxon>
        <taxon>Actinomycetes</taxon>
        <taxon>Kitasatosporales</taxon>
        <taxon>Streptomycetaceae</taxon>
        <taxon>Streptomyces</taxon>
    </lineage>
</organism>
<evidence type="ECO:0000313" key="2">
    <source>
        <dbReference type="Proteomes" id="UP001631993"/>
    </source>
</evidence>
<dbReference type="EC" id="2.8.2.-" evidence="1"/>
<sequence>ELLTRAFFADRSGWGCDSPDPIFIVGLPRAGSTLIEQILASHSQVEGTMELADIPRMVLAMRDYPASLTRLTAAQARAMGERYLAETRVYR</sequence>
<gene>
    <name evidence="1" type="ORF">ACKI1S_48040</name>
</gene>
<feature type="non-terminal residue" evidence="1">
    <location>
        <position position="1"/>
    </location>
</feature>